<dbReference type="AlphaFoldDB" id="A0A168CI34"/>
<feature type="compositionally biased region" description="Basic and acidic residues" evidence="1">
    <location>
        <begin position="482"/>
        <end position="508"/>
    </location>
</feature>
<feature type="domain" description="DUF7514" evidence="2">
    <location>
        <begin position="266"/>
        <end position="445"/>
    </location>
</feature>
<feature type="compositionally biased region" description="Low complexity" evidence="1">
    <location>
        <begin position="227"/>
        <end position="244"/>
    </location>
</feature>
<organism evidence="3 4">
    <name type="scientific">Cordyceps fumosorosea (strain ARSEF 2679)</name>
    <name type="common">Isaria fumosorosea</name>
    <dbReference type="NCBI Taxonomy" id="1081104"/>
    <lineage>
        <taxon>Eukaryota</taxon>
        <taxon>Fungi</taxon>
        <taxon>Dikarya</taxon>
        <taxon>Ascomycota</taxon>
        <taxon>Pezizomycotina</taxon>
        <taxon>Sordariomycetes</taxon>
        <taxon>Hypocreomycetidae</taxon>
        <taxon>Hypocreales</taxon>
        <taxon>Cordycipitaceae</taxon>
        <taxon>Cordyceps</taxon>
    </lineage>
</organism>
<evidence type="ECO:0000313" key="4">
    <source>
        <dbReference type="Proteomes" id="UP000076744"/>
    </source>
</evidence>
<feature type="compositionally biased region" description="Low complexity" evidence="1">
    <location>
        <begin position="459"/>
        <end position="475"/>
    </location>
</feature>
<feature type="compositionally biased region" description="Acidic residues" evidence="1">
    <location>
        <begin position="142"/>
        <end position="152"/>
    </location>
</feature>
<sequence length="593" mass="66301">MAPGLVYPQTHDERQHFPSYDERVIAATPPSSHASPVLRAVALDARPFAPSTGEQQQLMEGAAEVDLLVENFNKAVEIQNEQARRLHDLMHAYPRLSRAYSEGSLPAPTSTDASAGSAPPHTPPEGAATIKSAARYQATVEDCTESEAEEDCPTPASSDDRLTPPPPGKKDSKSSDQDRPPARRHTISASAPTSPSAAHAVVVGASSPPTIVKEVRFSDRPPSVLQRSASARHSGSGGVSSQQQTRSYQPQPRERAVQSLQDDRWGTLFTPQGKATSKMRDALRGLAMHLIEVYKPTHSLVVTPEKLHKFYSRYGLDREDINLVRMFSLTSRDAMENLERVFLSLNCEFHVVQDTYSAGGRPRRPYIPALTPEGFVQWSITLIRACPDQEAVRLARVFADIDLEARPEDPSLVEGDDAQRGRRRLPRQISRYLFPAEANASELRLLTDTMRQWRYATEAASASRSPDRPAAQSSSVQNKPLIHSDARSRQEHLHRPRKDYDHDYERDAAAVMVPQGGGRKDREYRLSGGSSRYASKSHARGESPRRSSSKRYDRRERDGKESERDRRRGERRWSADSYDEPRHRRRDARGSRA</sequence>
<feature type="region of interest" description="Disordered" evidence="1">
    <location>
        <begin position="216"/>
        <end position="260"/>
    </location>
</feature>
<dbReference type="GeneID" id="30018248"/>
<dbReference type="EMBL" id="AZHB01000003">
    <property type="protein sequence ID" value="OAA71405.1"/>
    <property type="molecule type" value="Genomic_DNA"/>
</dbReference>
<feature type="compositionally biased region" description="Basic and acidic residues" evidence="1">
    <location>
        <begin position="158"/>
        <end position="181"/>
    </location>
</feature>
<accession>A0A168CI34</accession>
<dbReference type="RefSeq" id="XP_018707286.1">
    <property type="nucleotide sequence ID" value="XM_018845563.1"/>
</dbReference>
<evidence type="ECO:0000313" key="3">
    <source>
        <dbReference type="EMBL" id="OAA71405.1"/>
    </source>
</evidence>
<feature type="compositionally biased region" description="Basic and acidic residues" evidence="1">
    <location>
        <begin position="539"/>
        <end position="593"/>
    </location>
</feature>
<feature type="compositionally biased region" description="Low complexity" evidence="1">
    <location>
        <begin position="187"/>
        <end position="201"/>
    </location>
</feature>
<protein>
    <recommendedName>
        <fullName evidence="2">DUF7514 domain-containing protein</fullName>
    </recommendedName>
</protein>
<dbReference type="PANTHER" id="PTHR39611">
    <property type="entry name" value="HYDROXYPROLINE-RICH GLYCOPROTEIN DZ-HRGP-RELATED"/>
    <property type="match status" value="1"/>
</dbReference>
<dbReference type="OrthoDB" id="5413703at2759"/>
<feature type="region of interest" description="Disordered" evidence="1">
    <location>
        <begin position="101"/>
        <end position="201"/>
    </location>
</feature>
<feature type="region of interest" description="Disordered" evidence="1">
    <location>
        <begin position="457"/>
        <end position="593"/>
    </location>
</feature>
<evidence type="ECO:0000256" key="1">
    <source>
        <dbReference type="SAM" id="MobiDB-lite"/>
    </source>
</evidence>
<dbReference type="STRING" id="1081104.A0A168CI34"/>
<reference evidence="3 4" key="1">
    <citation type="journal article" date="2016" name="Genome Biol. Evol.">
        <title>Divergent and convergent evolution of fungal pathogenicity.</title>
        <authorList>
            <person name="Shang Y."/>
            <person name="Xiao G."/>
            <person name="Zheng P."/>
            <person name="Cen K."/>
            <person name="Zhan S."/>
            <person name="Wang C."/>
        </authorList>
    </citation>
    <scope>NUCLEOTIDE SEQUENCE [LARGE SCALE GENOMIC DNA]</scope>
    <source>
        <strain evidence="3 4">ARSEF 2679</strain>
    </source>
</reference>
<comment type="caution">
    <text evidence="3">The sequence shown here is derived from an EMBL/GenBank/DDBJ whole genome shotgun (WGS) entry which is preliminary data.</text>
</comment>
<dbReference type="Pfam" id="PF24355">
    <property type="entry name" value="DUF7514"/>
    <property type="match status" value="1"/>
</dbReference>
<name>A0A168CI34_CORFA</name>
<gene>
    <name evidence="3" type="ORF">ISF_01956</name>
</gene>
<dbReference type="InterPro" id="IPR055936">
    <property type="entry name" value="DUF7514"/>
</dbReference>
<proteinExistence type="predicted"/>
<evidence type="ECO:0000259" key="2">
    <source>
        <dbReference type="Pfam" id="PF24355"/>
    </source>
</evidence>
<dbReference type="PANTHER" id="PTHR39611:SF1">
    <property type="entry name" value="HYDROXYPROLINE-RICH GLYCOPROTEIN DZ-HRGP"/>
    <property type="match status" value="1"/>
</dbReference>
<dbReference type="Proteomes" id="UP000076744">
    <property type="component" value="Unassembled WGS sequence"/>
</dbReference>
<keyword evidence="4" id="KW-1185">Reference proteome</keyword>